<dbReference type="EMBL" id="BK002974">
    <property type="protein sequence ID" value="DAA03174.1"/>
    <property type="molecule type" value="Genomic_DNA"/>
</dbReference>
<feature type="region of interest" description="Disordered" evidence="1">
    <location>
        <begin position="1"/>
        <end position="52"/>
    </location>
</feature>
<proteinExistence type="predicted"/>
<sequence length="243" mass="26734">MGSHWGKWVSMKSTNVGQGPQTPEKTEKKTAEKTAQKTEQPTKAKKEQRVGRLGDSKTWTLGDIFSRELRDMTEASAGLIFYISAGWNSISRTSKSGIAKNEPELKSSGACVLQVLQVASASCSKKACNTHPVGSGVISDRGALANLFGQYANLERDLLSIFYTRTRVFQIEIKLSRIQFFTSKIVILGISQNVPSFMRTLAFCLRNQTPNRNCIPGGVSSSISRLVIRLLERINRVIGSDTS</sequence>
<reference evidence="2" key="1">
    <citation type="journal article" date="2003" name="Genome Biol.">
        <title>An integrated gene annotation and transcriptional profiling approach towards the full gene content of the Drosophila genome.</title>
        <authorList>
            <person name="Hild M."/>
            <person name="Beckmann B."/>
            <person name="Haas S.A."/>
            <person name="Koch B."/>
            <person name="Solovyev V."/>
            <person name="Busold C."/>
            <person name="Fellenberg K."/>
            <person name="Boutros M."/>
            <person name="Vingron M."/>
            <person name="Sauer F."/>
            <person name="Hoheisel J.D."/>
            <person name="Paro R."/>
        </authorList>
    </citation>
    <scope>NUCLEOTIDE SEQUENCE</scope>
</reference>
<evidence type="ECO:0000313" key="2">
    <source>
        <dbReference type="EMBL" id="DAA03174.1"/>
    </source>
</evidence>
<accession>Q6IIU2</accession>
<protein>
    <submittedName>
        <fullName evidence="2">HDC17098</fullName>
    </submittedName>
</protein>
<organism evidence="2">
    <name type="scientific">Drosophila melanogaster</name>
    <name type="common">Fruit fly</name>
    <dbReference type="NCBI Taxonomy" id="7227"/>
    <lineage>
        <taxon>Eukaryota</taxon>
        <taxon>Metazoa</taxon>
        <taxon>Ecdysozoa</taxon>
        <taxon>Arthropoda</taxon>
        <taxon>Hexapoda</taxon>
        <taxon>Insecta</taxon>
        <taxon>Pterygota</taxon>
        <taxon>Neoptera</taxon>
        <taxon>Endopterygota</taxon>
        <taxon>Diptera</taxon>
        <taxon>Brachycera</taxon>
        <taxon>Muscomorpha</taxon>
        <taxon>Ephydroidea</taxon>
        <taxon>Drosophilidae</taxon>
        <taxon>Drosophila</taxon>
        <taxon>Sophophora</taxon>
    </lineage>
</organism>
<evidence type="ECO:0000256" key="1">
    <source>
        <dbReference type="SAM" id="MobiDB-lite"/>
    </source>
</evidence>
<feature type="compositionally biased region" description="Basic and acidic residues" evidence="1">
    <location>
        <begin position="24"/>
        <end position="52"/>
    </location>
</feature>
<dbReference type="AlphaFoldDB" id="Q6IIU2"/>
<name>Q6IIU2_DROME</name>
<gene>
    <name evidence="2" type="ORF">HDC17098</name>
</gene>